<dbReference type="Gene3D" id="1.10.10.10">
    <property type="entry name" value="Winged helix-like DNA-binding domain superfamily/Winged helix DNA-binding domain"/>
    <property type="match status" value="1"/>
</dbReference>
<gene>
    <name evidence="1" type="ORF">IAA89_00920</name>
</gene>
<sequence length="91" mass="10387">MAHNLKLEDEVFSILTDITRHYFRDRRSINPSSMLYQAAKYADDEGYIVNADIEDGEGKLVASVDLTNAVLTDKGTKFLETYNPEEKDGRR</sequence>
<dbReference type="AlphaFoldDB" id="A0A9D9H968"/>
<reference evidence="1" key="1">
    <citation type="submission" date="2020-10" db="EMBL/GenBank/DDBJ databases">
        <authorList>
            <person name="Gilroy R."/>
        </authorList>
    </citation>
    <scope>NUCLEOTIDE SEQUENCE</scope>
    <source>
        <strain evidence="1">C6-149</strain>
    </source>
</reference>
<dbReference type="InterPro" id="IPR036388">
    <property type="entry name" value="WH-like_DNA-bd_sf"/>
</dbReference>
<name>A0A9D9H968_9LACO</name>
<proteinExistence type="predicted"/>
<organism evidence="1 2">
    <name type="scientific">Candidatus Gallilactobacillus intestinavium</name>
    <dbReference type="NCBI Taxonomy" id="2840838"/>
    <lineage>
        <taxon>Bacteria</taxon>
        <taxon>Bacillati</taxon>
        <taxon>Bacillota</taxon>
        <taxon>Bacilli</taxon>
        <taxon>Lactobacillales</taxon>
        <taxon>Lactobacillaceae</taxon>
        <taxon>Lactobacillaceae incertae sedis</taxon>
        <taxon>Candidatus Gallilactobacillus</taxon>
    </lineage>
</organism>
<comment type="caution">
    <text evidence="1">The sequence shown here is derived from an EMBL/GenBank/DDBJ whole genome shotgun (WGS) entry which is preliminary data.</text>
</comment>
<evidence type="ECO:0000313" key="1">
    <source>
        <dbReference type="EMBL" id="MBO8441002.1"/>
    </source>
</evidence>
<reference evidence="1" key="2">
    <citation type="journal article" date="2021" name="PeerJ">
        <title>Extensive microbial diversity within the chicken gut microbiome revealed by metagenomics and culture.</title>
        <authorList>
            <person name="Gilroy R."/>
            <person name="Ravi A."/>
            <person name="Getino M."/>
            <person name="Pursley I."/>
            <person name="Horton D.L."/>
            <person name="Alikhan N.F."/>
            <person name="Baker D."/>
            <person name="Gharbi K."/>
            <person name="Hall N."/>
            <person name="Watson M."/>
            <person name="Adriaenssens E.M."/>
            <person name="Foster-Nyarko E."/>
            <person name="Jarju S."/>
            <person name="Secka A."/>
            <person name="Antonio M."/>
            <person name="Oren A."/>
            <person name="Chaudhuri R.R."/>
            <person name="La Ragione R."/>
            <person name="Hildebrand F."/>
            <person name="Pallen M.J."/>
        </authorList>
    </citation>
    <scope>NUCLEOTIDE SEQUENCE</scope>
    <source>
        <strain evidence="1">C6-149</strain>
    </source>
</reference>
<accession>A0A9D9H968</accession>
<protein>
    <submittedName>
        <fullName evidence="1">Uncharacterized protein</fullName>
    </submittedName>
</protein>
<dbReference type="EMBL" id="JADIMP010000017">
    <property type="protein sequence ID" value="MBO8441002.1"/>
    <property type="molecule type" value="Genomic_DNA"/>
</dbReference>
<evidence type="ECO:0000313" key="2">
    <source>
        <dbReference type="Proteomes" id="UP000823614"/>
    </source>
</evidence>
<dbReference type="Proteomes" id="UP000823614">
    <property type="component" value="Unassembled WGS sequence"/>
</dbReference>